<evidence type="ECO:0000256" key="1">
    <source>
        <dbReference type="ARBA" id="ARBA00023002"/>
    </source>
</evidence>
<dbReference type="GO" id="GO:0016491">
    <property type="term" value="F:oxidoreductase activity"/>
    <property type="evidence" value="ECO:0007669"/>
    <property type="project" value="UniProtKB-KW"/>
</dbReference>
<proteinExistence type="predicted"/>
<feature type="domain" description="Aldehyde dehydrogenase" evidence="2">
    <location>
        <begin position="12"/>
        <end position="125"/>
    </location>
</feature>
<dbReference type="EC" id="1.2.1.77" evidence="3"/>
<dbReference type="Pfam" id="PF00171">
    <property type="entry name" value="Aldedh"/>
    <property type="match status" value="1"/>
</dbReference>
<dbReference type="InterPro" id="IPR016162">
    <property type="entry name" value="Ald_DH_N"/>
</dbReference>
<evidence type="ECO:0000259" key="2">
    <source>
        <dbReference type="Pfam" id="PF00171"/>
    </source>
</evidence>
<dbReference type="PANTHER" id="PTHR43111">
    <property type="entry name" value="ALDEHYDE DEHYDROGENASE B-RELATED"/>
    <property type="match status" value="1"/>
</dbReference>
<dbReference type="Proteomes" id="UP000251197">
    <property type="component" value="Unassembled WGS sequence"/>
</dbReference>
<dbReference type="PANTHER" id="PTHR43111:SF1">
    <property type="entry name" value="ALDEHYDE DEHYDROGENASE B-RELATED"/>
    <property type="match status" value="1"/>
</dbReference>
<sequence>MQQLTSYLSGTWFSGQGKERTIFHAVSGEPLWQVTSEGADMAEAKRFAIEQGGKALQAMTFIQRAAMLKAVAKHLLAQKEAFYEVSYQTGATRADSWVDIEGGISTLFAYAGMGNRELPDDTLWPEDELIPLSRQGGFAARHVLTSKSGVGVAYQRFQLPLLGNAREAGPDLACRYARHHQARHGQARS</sequence>
<evidence type="ECO:0000313" key="3">
    <source>
        <dbReference type="EMBL" id="SQC93583.1"/>
    </source>
</evidence>
<organism evidence="3 4">
    <name type="scientific">Cedecea neteri</name>
    <dbReference type="NCBI Taxonomy" id="158822"/>
    <lineage>
        <taxon>Bacteria</taxon>
        <taxon>Pseudomonadati</taxon>
        <taxon>Pseudomonadota</taxon>
        <taxon>Gammaproteobacteria</taxon>
        <taxon>Enterobacterales</taxon>
        <taxon>Enterobacteriaceae</taxon>
        <taxon>Cedecea</taxon>
    </lineage>
</organism>
<dbReference type="InterPro" id="IPR016161">
    <property type="entry name" value="Ald_DH/histidinol_DH"/>
</dbReference>
<dbReference type="EMBL" id="UAVU01000011">
    <property type="protein sequence ID" value="SQC93583.1"/>
    <property type="molecule type" value="Genomic_DNA"/>
</dbReference>
<dbReference type="Gene3D" id="3.40.605.10">
    <property type="entry name" value="Aldehyde Dehydrogenase, Chain A, domain 1"/>
    <property type="match status" value="1"/>
</dbReference>
<dbReference type="InterPro" id="IPR015590">
    <property type="entry name" value="Aldehyde_DH_dom"/>
</dbReference>
<protein>
    <submittedName>
        <fullName evidence="3">3,4-dehydroadipyl-CoA semialdehyde dehydrogenase</fullName>
        <ecNumber evidence="3">1.2.1.77</ecNumber>
    </submittedName>
</protein>
<dbReference type="AlphaFoldDB" id="A0A2X3JCC0"/>
<name>A0A2X3JCC0_9ENTR</name>
<gene>
    <name evidence="3" type="primary">boxD_3</name>
    <name evidence="3" type="ORF">NCTC12120_06697</name>
</gene>
<keyword evidence="1 3" id="KW-0560">Oxidoreductase</keyword>
<dbReference type="SUPFAM" id="SSF53720">
    <property type="entry name" value="ALDH-like"/>
    <property type="match status" value="1"/>
</dbReference>
<reference evidence="3 4" key="1">
    <citation type="submission" date="2018-06" db="EMBL/GenBank/DDBJ databases">
        <authorList>
            <consortium name="Pathogen Informatics"/>
            <person name="Doyle S."/>
        </authorList>
    </citation>
    <scope>NUCLEOTIDE SEQUENCE [LARGE SCALE GENOMIC DNA]</scope>
    <source>
        <strain evidence="3 4">NCTC12120</strain>
    </source>
</reference>
<accession>A0A2X3JCC0</accession>
<evidence type="ECO:0000313" key="4">
    <source>
        <dbReference type="Proteomes" id="UP000251197"/>
    </source>
</evidence>